<feature type="compositionally biased region" description="Low complexity" evidence="1">
    <location>
        <begin position="36"/>
        <end position="90"/>
    </location>
</feature>
<feature type="compositionally biased region" description="Low complexity" evidence="1">
    <location>
        <begin position="814"/>
        <end position="833"/>
    </location>
</feature>
<evidence type="ECO:0000256" key="1">
    <source>
        <dbReference type="SAM" id="MobiDB-lite"/>
    </source>
</evidence>
<feature type="compositionally biased region" description="Polar residues" evidence="1">
    <location>
        <begin position="248"/>
        <end position="261"/>
    </location>
</feature>
<gene>
    <name evidence="2" type="ORF">BDZ94DRAFT_1174526</name>
</gene>
<feature type="region of interest" description="Disordered" evidence="1">
    <location>
        <begin position="763"/>
        <end position="878"/>
    </location>
</feature>
<feature type="compositionally biased region" description="Polar residues" evidence="1">
    <location>
        <begin position="634"/>
        <end position="648"/>
    </location>
</feature>
<proteinExistence type="predicted"/>
<feature type="region of interest" description="Disordered" evidence="1">
    <location>
        <begin position="212"/>
        <end position="430"/>
    </location>
</feature>
<dbReference type="Pfam" id="PF01803">
    <property type="entry name" value="LIM_bind"/>
    <property type="match status" value="1"/>
</dbReference>
<comment type="caution">
    <text evidence="2">The sequence shown here is derived from an EMBL/GenBank/DDBJ whole genome shotgun (WGS) entry which is preliminary data.</text>
</comment>
<dbReference type="InterPro" id="IPR029005">
    <property type="entry name" value="LIM-bd/SEUSS"/>
</dbReference>
<dbReference type="OrthoDB" id="774557at2759"/>
<feature type="compositionally biased region" description="Polar residues" evidence="1">
    <location>
        <begin position="767"/>
        <end position="788"/>
    </location>
</feature>
<feature type="compositionally biased region" description="Polar residues" evidence="1">
    <location>
        <begin position="407"/>
        <end position="417"/>
    </location>
</feature>
<feature type="compositionally biased region" description="Pro residues" evidence="1">
    <location>
        <begin position="420"/>
        <end position="430"/>
    </location>
</feature>
<feature type="region of interest" description="Disordered" evidence="1">
    <location>
        <begin position="623"/>
        <end position="657"/>
    </location>
</feature>
<evidence type="ECO:0000313" key="2">
    <source>
        <dbReference type="EMBL" id="KAF9458019.1"/>
    </source>
</evidence>
<feature type="compositionally biased region" description="Low complexity" evidence="1">
    <location>
        <begin position="789"/>
        <end position="801"/>
    </location>
</feature>
<protein>
    <submittedName>
        <fullName evidence="2">LIM-domain binding protein-domain-containing protein</fullName>
    </submittedName>
</protein>
<accession>A0A9P6CEG9</accession>
<feature type="region of interest" description="Disordered" evidence="1">
    <location>
        <begin position="20"/>
        <end position="101"/>
    </location>
</feature>
<sequence length="878" mass="95026">MTGNLRPDMLRQGMQQSTMLMNGPSFMQNPPPPGQPQLGQNHLGMPSNPNPNAGMMMGNPGNPIHPSQQQAQQRYHMQMQPQSRGQPMMNPGGGPMPSGAAPPMPGMPHNMGFPGGMMQHPTPAVRRVSSQPQLPTSGPLAGMSPGVTNSLSMGQFMLQHHMPGQMPPEMPMSMNRQGANPGMVPGRTGSAQLMGSLPQPASLPHPMGAHLSNQFQNPPMPTQHQQPSPRAGSHTPNIPMATPGPSHTPVNRPQNQMTPDNGQMPYMNFSNSQFGQPHNNPMPNGPFGFGPGPSPPPPIPMADMPQPMPGIGTPSGTPTRPGFHLTPAQQYKQMNTSPENYSGQFMHPPNIPPRPPSHNNHHPPLPQQQQHPPQPPQQHQHHSPHHPDHMNSNPQRPPSQPQAIPRPSSQAGRQTHTPRPSQPQLPPAPPVLSSQLIFGLKRTLSLGSGQGLIRLLQFSGVLASESKTKLQLSWWNELVKEYFTPKAVMKFTLWKDNQRNEAKPFEIGVPILPRFFLVTTQSGVKSMTLTLDGARERMYAQGHAVVECVAAVWTYKYHNGYTVTLRGPLTAHVVITSTHPPGSAQASQSPPHFVLKFEDFQFDANFHDKYIALESVVGTRVVEPPKTPHLHPRNPSTPTPNSGVNQQQLEDDKKWEEPRVTIERASIPGEPVNAFGIPQATMRCLELAESVGQMADLISFSNESSLGPLEALNKFASRIREMQPFIPNPQPNMINGGMVNSHLQNNHPFTSVHGNINNVPPTPAVTLYSSAPPSVTNPSGAHSTTQSLNSPKNPPSASNSPQKQHKTIPQQNQASASSSVTAASPSVSSGTTTNTPALANASLKRKQASDVTSPTTTPDQPPQKRVTRKRGRTTTGGS</sequence>
<name>A0A9P6CEG9_9AGAR</name>
<feature type="compositionally biased region" description="Low complexity" evidence="1">
    <location>
        <begin position="277"/>
        <end position="286"/>
    </location>
</feature>
<feature type="compositionally biased region" description="Polar residues" evidence="1">
    <location>
        <begin position="327"/>
        <end position="343"/>
    </location>
</feature>
<dbReference type="Proteomes" id="UP000807353">
    <property type="component" value="Unassembled WGS sequence"/>
</dbReference>
<dbReference type="AlphaFoldDB" id="A0A9P6CEG9"/>
<feature type="compositionally biased region" description="Low complexity" evidence="1">
    <location>
        <begin position="849"/>
        <end position="858"/>
    </location>
</feature>
<feature type="compositionally biased region" description="Polar residues" evidence="1">
    <location>
        <begin position="212"/>
        <end position="228"/>
    </location>
</feature>
<keyword evidence="3" id="KW-1185">Reference proteome</keyword>
<reference evidence="2" key="1">
    <citation type="submission" date="2020-11" db="EMBL/GenBank/DDBJ databases">
        <authorList>
            <consortium name="DOE Joint Genome Institute"/>
            <person name="Ahrendt S."/>
            <person name="Riley R."/>
            <person name="Andreopoulos W."/>
            <person name="Labutti K."/>
            <person name="Pangilinan J."/>
            <person name="Ruiz-Duenas F.J."/>
            <person name="Barrasa J.M."/>
            <person name="Sanchez-Garcia M."/>
            <person name="Camarero S."/>
            <person name="Miyauchi S."/>
            <person name="Serrano A."/>
            <person name="Linde D."/>
            <person name="Babiker R."/>
            <person name="Drula E."/>
            <person name="Ayuso-Fernandez I."/>
            <person name="Pacheco R."/>
            <person name="Padilla G."/>
            <person name="Ferreira P."/>
            <person name="Barriuso J."/>
            <person name="Kellner H."/>
            <person name="Castanera R."/>
            <person name="Alfaro M."/>
            <person name="Ramirez L."/>
            <person name="Pisabarro A.G."/>
            <person name="Kuo A."/>
            <person name="Tritt A."/>
            <person name="Lipzen A."/>
            <person name="He G."/>
            <person name="Yan M."/>
            <person name="Ng V."/>
            <person name="Cullen D."/>
            <person name="Martin F."/>
            <person name="Rosso M.-N."/>
            <person name="Henrissat B."/>
            <person name="Hibbett D."/>
            <person name="Martinez A.T."/>
            <person name="Grigoriev I.V."/>
        </authorList>
    </citation>
    <scope>NUCLEOTIDE SEQUENCE</scope>
    <source>
        <strain evidence="2">CBS 247.69</strain>
    </source>
</reference>
<dbReference type="EMBL" id="MU150352">
    <property type="protein sequence ID" value="KAF9458019.1"/>
    <property type="molecule type" value="Genomic_DNA"/>
</dbReference>
<evidence type="ECO:0000313" key="3">
    <source>
        <dbReference type="Proteomes" id="UP000807353"/>
    </source>
</evidence>
<organism evidence="2 3">
    <name type="scientific">Collybia nuda</name>
    <dbReference type="NCBI Taxonomy" id="64659"/>
    <lineage>
        <taxon>Eukaryota</taxon>
        <taxon>Fungi</taxon>
        <taxon>Dikarya</taxon>
        <taxon>Basidiomycota</taxon>
        <taxon>Agaricomycotina</taxon>
        <taxon>Agaricomycetes</taxon>
        <taxon>Agaricomycetidae</taxon>
        <taxon>Agaricales</taxon>
        <taxon>Tricholomatineae</taxon>
        <taxon>Clitocybaceae</taxon>
        <taxon>Collybia</taxon>
    </lineage>
</organism>
<dbReference type="PANTHER" id="PTHR10378">
    <property type="entry name" value="LIM DOMAIN-BINDING PROTEIN"/>
    <property type="match status" value="1"/>
</dbReference>